<evidence type="ECO:0000313" key="3">
    <source>
        <dbReference type="Proteomes" id="UP001138961"/>
    </source>
</evidence>
<reference evidence="2" key="1">
    <citation type="submission" date="2021-10" db="EMBL/GenBank/DDBJ databases">
        <title>Loktanella gaetbuli sp. nov., isolated from a tidal flat.</title>
        <authorList>
            <person name="Park S."/>
            <person name="Yoon J.-H."/>
        </authorList>
    </citation>
    <scope>NUCLEOTIDE SEQUENCE</scope>
    <source>
        <strain evidence="2">TSTF-M6</strain>
    </source>
</reference>
<dbReference type="SUPFAM" id="SSF55347">
    <property type="entry name" value="Glyceraldehyde-3-phosphate dehydrogenase-like, C-terminal domain"/>
    <property type="match status" value="1"/>
</dbReference>
<accession>A0ABS8BPN9</accession>
<dbReference type="InterPro" id="IPR050463">
    <property type="entry name" value="Gfo/Idh/MocA_oxidrdct_glycsds"/>
</dbReference>
<dbReference type="PANTHER" id="PTHR43818:SF7">
    <property type="entry name" value="DEHYDROGENASE"/>
    <property type="match status" value="1"/>
</dbReference>
<keyword evidence="3" id="KW-1185">Reference proteome</keyword>
<proteinExistence type="predicted"/>
<evidence type="ECO:0000313" key="2">
    <source>
        <dbReference type="EMBL" id="MCB5197688.1"/>
    </source>
</evidence>
<protein>
    <submittedName>
        <fullName evidence="2">Gfo/Idh/MocA family oxidoreductase</fullName>
    </submittedName>
</protein>
<dbReference type="Proteomes" id="UP001138961">
    <property type="component" value="Unassembled WGS sequence"/>
</dbReference>
<dbReference type="InterPro" id="IPR036291">
    <property type="entry name" value="NAD(P)-bd_dom_sf"/>
</dbReference>
<gene>
    <name evidence="2" type="ORF">LGQ03_00390</name>
</gene>
<name>A0ABS8BPN9_9RHOB</name>
<dbReference type="Gene3D" id="3.30.360.10">
    <property type="entry name" value="Dihydrodipicolinate Reductase, domain 2"/>
    <property type="match status" value="1"/>
</dbReference>
<sequence length="320" mass="35265">MTATSSSGRQLTDAKIALLGIGKIARDQHMPAISGSTAFDLAATVSRSGGVDDVENHSDIADLIDARPDIDIYSLTMPAMPRFDIAVKSLMAGKHTMLEKPPGATVTEVQKLEKLARAKGVTLYASWHLRHAPGVAAARAWLRDRTVKGMRINWREDVHNWHPGQDWIWEPGGQGVFDTGINALSLMTEILPNPVHLRESVLKYPGNRDMPIAADLTFVGAGGMQVQAQFDWRHEDPPTWDIEVDTTEGTLKLLDAATTMLVNGQPHDVAEHGEYEGVYHRFAELIETGQSDVDVEPLQHVADAMMLARREIVADFHQKD</sequence>
<dbReference type="SUPFAM" id="SSF51735">
    <property type="entry name" value="NAD(P)-binding Rossmann-fold domains"/>
    <property type="match status" value="1"/>
</dbReference>
<dbReference type="Pfam" id="PF01408">
    <property type="entry name" value="GFO_IDH_MocA"/>
    <property type="match status" value="1"/>
</dbReference>
<dbReference type="PANTHER" id="PTHR43818">
    <property type="entry name" value="BCDNA.GH03377"/>
    <property type="match status" value="1"/>
</dbReference>
<dbReference type="Gene3D" id="3.40.50.720">
    <property type="entry name" value="NAD(P)-binding Rossmann-like Domain"/>
    <property type="match status" value="1"/>
</dbReference>
<evidence type="ECO:0000259" key="1">
    <source>
        <dbReference type="Pfam" id="PF01408"/>
    </source>
</evidence>
<dbReference type="InterPro" id="IPR000683">
    <property type="entry name" value="Gfo/Idh/MocA-like_OxRdtase_N"/>
</dbReference>
<feature type="domain" description="Gfo/Idh/MocA-like oxidoreductase N-terminal" evidence="1">
    <location>
        <begin position="15"/>
        <end position="124"/>
    </location>
</feature>
<dbReference type="RefSeq" id="WP_226746807.1">
    <property type="nucleotide sequence ID" value="NZ_JAJATZ010000001.1"/>
</dbReference>
<dbReference type="EMBL" id="JAJATZ010000001">
    <property type="protein sequence ID" value="MCB5197688.1"/>
    <property type="molecule type" value="Genomic_DNA"/>
</dbReference>
<organism evidence="2 3">
    <name type="scientific">Loktanella gaetbuli</name>
    <dbReference type="NCBI Taxonomy" id="2881335"/>
    <lineage>
        <taxon>Bacteria</taxon>
        <taxon>Pseudomonadati</taxon>
        <taxon>Pseudomonadota</taxon>
        <taxon>Alphaproteobacteria</taxon>
        <taxon>Rhodobacterales</taxon>
        <taxon>Roseobacteraceae</taxon>
        <taxon>Loktanella</taxon>
    </lineage>
</organism>
<comment type="caution">
    <text evidence="2">The sequence shown here is derived from an EMBL/GenBank/DDBJ whole genome shotgun (WGS) entry which is preliminary data.</text>
</comment>